<dbReference type="InterPro" id="IPR053163">
    <property type="entry name" value="HTH-type_regulator_Rgg"/>
</dbReference>
<dbReference type="GO" id="GO:0003677">
    <property type="term" value="F:DNA binding"/>
    <property type="evidence" value="ECO:0007669"/>
    <property type="project" value="InterPro"/>
</dbReference>
<dbReference type="GeneID" id="57133406"/>
<evidence type="ECO:0000313" key="3">
    <source>
        <dbReference type="Proteomes" id="UP000239650"/>
    </source>
</evidence>
<evidence type="ECO:0000313" key="2">
    <source>
        <dbReference type="EMBL" id="SPE21229.1"/>
    </source>
</evidence>
<protein>
    <submittedName>
        <fullName evidence="2">Helix-turn-helix domain protein</fullName>
    </submittedName>
</protein>
<reference evidence="2 3" key="1">
    <citation type="submission" date="2018-02" db="EMBL/GenBank/DDBJ databases">
        <authorList>
            <person name="Rodrigo-Torres L."/>
            <person name="Arahal R. D."/>
            <person name="Lucena T."/>
        </authorList>
    </citation>
    <scope>NUCLEOTIDE SEQUENCE [LARGE SCALE GENOMIC DNA]</scope>
    <source>
        <strain evidence="2 3">CECT 9267</strain>
    </source>
</reference>
<dbReference type="AlphaFoldDB" id="A0AAE8J4X7"/>
<dbReference type="SUPFAM" id="SSF47413">
    <property type="entry name" value="lambda repressor-like DNA-binding domains"/>
    <property type="match status" value="1"/>
</dbReference>
<dbReference type="Proteomes" id="UP000239650">
    <property type="component" value="Unassembled WGS sequence"/>
</dbReference>
<gene>
    <name evidence="2" type="ORF">LAS9267_01221</name>
</gene>
<dbReference type="PANTHER" id="PTHR37038:SF14">
    <property type="entry name" value="TRANSCRIPTIONAL ACTIVATOR"/>
    <property type="match status" value="1"/>
</dbReference>
<comment type="caution">
    <text evidence="2">The sequence shown here is derived from an EMBL/GenBank/DDBJ whole genome shotgun (WGS) entry which is preliminary data.</text>
</comment>
<dbReference type="Gene3D" id="1.25.40.10">
    <property type="entry name" value="Tetratricopeptide repeat domain"/>
    <property type="match status" value="1"/>
</dbReference>
<name>A0AAE8J4X7_LATSK</name>
<dbReference type="EMBL" id="OKRC01000005">
    <property type="protein sequence ID" value="SPE21229.1"/>
    <property type="molecule type" value="Genomic_DNA"/>
</dbReference>
<dbReference type="SMART" id="SM00530">
    <property type="entry name" value="HTH_XRE"/>
    <property type="match status" value="1"/>
</dbReference>
<dbReference type="PANTHER" id="PTHR37038">
    <property type="entry name" value="TRANSCRIPTIONAL REGULATOR-RELATED"/>
    <property type="match status" value="1"/>
</dbReference>
<organism evidence="2 3">
    <name type="scientific">Latilactobacillus sakei</name>
    <name type="common">Lactobacillus sakei</name>
    <dbReference type="NCBI Taxonomy" id="1599"/>
    <lineage>
        <taxon>Bacteria</taxon>
        <taxon>Bacillati</taxon>
        <taxon>Bacillota</taxon>
        <taxon>Bacilli</taxon>
        <taxon>Lactobacillales</taxon>
        <taxon>Lactobacillaceae</taxon>
        <taxon>Latilactobacillus</taxon>
    </lineage>
</organism>
<accession>A0AAE8J4X7</accession>
<dbReference type="Pfam" id="PF01381">
    <property type="entry name" value="HTH_3"/>
    <property type="match status" value="1"/>
</dbReference>
<evidence type="ECO:0000259" key="1">
    <source>
        <dbReference type="PROSITE" id="PS50943"/>
    </source>
</evidence>
<dbReference type="RefSeq" id="WP_025016301.1">
    <property type="nucleotide sequence ID" value="NZ_BJLN01000009.1"/>
</dbReference>
<proteinExistence type="predicted"/>
<sequence length="284" mass="32338">MISDTTIVTALGQRIALERRAQHLSQKQLAADICSQPMISQIEKGTYIPNAILLAKICQRLHLSITNDLLHDYLVIDSLPEFAPTIQALCNQHQYTKILTYLDDDSLVQQLHRQVDLQTYYYYYGVALFQTQQPVANSLRYLKLALAETSHSKASLWTSTEGLILAAIAYIEQRETQIIDTTKFEQLRVILKTNRLLSFDENINSFYYLYSLSLFEHAEYATALLIANEGIDWTTVHQSHYMLADLFLVCAKAAEQLSQPSTAEVAYQKSETLATIFDITTHSF</sequence>
<dbReference type="PROSITE" id="PS50943">
    <property type="entry name" value="HTH_CROC1"/>
    <property type="match status" value="1"/>
</dbReference>
<feature type="domain" description="HTH cro/C1-type" evidence="1">
    <location>
        <begin position="15"/>
        <end position="69"/>
    </location>
</feature>
<dbReference type="CDD" id="cd00093">
    <property type="entry name" value="HTH_XRE"/>
    <property type="match status" value="1"/>
</dbReference>
<dbReference type="InterPro" id="IPR010982">
    <property type="entry name" value="Lambda_DNA-bd_dom_sf"/>
</dbReference>
<dbReference type="InterPro" id="IPR011990">
    <property type="entry name" value="TPR-like_helical_dom_sf"/>
</dbReference>
<dbReference type="InterPro" id="IPR001387">
    <property type="entry name" value="Cro/C1-type_HTH"/>
</dbReference>